<organism evidence="2 3">
    <name type="scientific">Caerostris darwini</name>
    <dbReference type="NCBI Taxonomy" id="1538125"/>
    <lineage>
        <taxon>Eukaryota</taxon>
        <taxon>Metazoa</taxon>
        <taxon>Ecdysozoa</taxon>
        <taxon>Arthropoda</taxon>
        <taxon>Chelicerata</taxon>
        <taxon>Arachnida</taxon>
        <taxon>Araneae</taxon>
        <taxon>Araneomorphae</taxon>
        <taxon>Entelegynae</taxon>
        <taxon>Araneoidea</taxon>
        <taxon>Araneidae</taxon>
        <taxon>Caerostris</taxon>
    </lineage>
</organism>
<dbReference type="AlphaFoldDB" id="A0AAV4WGP6"/>
<reference evidence="2 3" key="1">
    <citation type="submission" date="2021-06" db="EMBL/GenBank/DDBJ databases">
        <title>Caerostris darwini draft genome.</title>
        <authorList>
            <person name="Kono N."/>
            <person name="Arakawa K."/>
        </authorList>
    </citation>
    <scope>NUCLEOTIDE SEQUENCE [LARGE SCALE GENOMIC DNA]</scope>
</reference>
<proteinExistence type="predicted"/>
<evidence type="ECO:0000256" key="1">
    <source>
        <dbReference type="SAM" id="MobiDB-lite"/>
    </source>
</evidence>
<dbReference type="Proteomes" id="UP001054837">
    <property type="component" value="Unassembled WGS sequence"/>
</dbReference>
<dbReference type="EMBL" id="BPLQ01014641">
    <property type="protein sequence ID" value="GIY81548.1"/>
    <property type="molecule type" value="Genomic_DNA"/>
</dbReference>
<evidence type="ECO:0000313" key="3">
    <source>
        <dbReference type="Proteomes" id="UP001054837"/>
    </source>
</evidence>
<evidence type="ECO:0000313" key="2">
    <source>
        <dbReference type="EMBL" id="GIY81548.1"/>
    </source>
</evidence>
<gene>
    <name evidence="2" type="ORF">CDAR_429491</name>
</gene>
<accession>A0AAV4WGP6</accession>
<protein>
    <submittedName>
        <fullName evidence="2">Uncharacterized protein</fullName>
    </submittedName>
</protein>
<feature type="region of interest" description="Disordered" evidence="1">
    <location>
        <begin position="59"/>
        <end position="86"/>
    </location>
</feature>
<sequence>MCRDVGRIANSPAISKAEHSQHSRCALLAKFFSRRNASADEKRSRWANKVSVRRNCARGADGITHKEQPTLLSNVSGDRSDDDGKTLPLMKSLFATPGTSTSHHRSGPLHRSVHRLHFLDTIHLFSFLFFSPAT</sequence>
<comment type="caution">
    <text evidence="2">The sequence shown here is derived from an EMBL/GenBank/DDBJ whole genome shotgun (WGS) entry which is preliminary data.</text>
</comment>
<name>A0AAV4WGP6_9ARAC</name>
<keyword evidence="3" id="KW-1185">Reference proteome</keyword>